<dbReference type="PROSITE" id="PS52004">
    <property type="entry name" value="KS3_2"/>
    <property type="match status" value="1"/>
</dbReference>
<feature type="active site" description="Proton donor; for dehydratase activity" evidence="6">
    <location>
        <position position="1110"/>
    </location>
</feature>
<dbReference type="InterPro" id="IPR049900">
    <property type="entry name" value="PKS_mFAS_DH"/>
</dbReference>
<dbReference type="SMART" id="SM00827">
    <property type="entry name" value="PKS_AT"/>
    <property type="match status" value="1"/>
</dbReference>
<dbReference type="InterPro" id="IPR018201">
    <property type="entry name" value="Ketoacyl_synth_AS"/>
</dbReference>
<dbReference type="RefSeq" id="WP_185296143.1">
    <property type="nucleotide sequence ID" value="NZ_AP023287.1"/>
</dbReference>
<dbReference type="Pfam" id="PF00698">
    <property type="entry name" value="Acyl_transf_1"/>
    <property type="match status" value="1"/>
</dbReference>
<dbReference type="InterPro" id="IPR014031">
    <property type="entry name" value="Ketoacyl_synth_C"/>
</dbReference>
<dbReference type="GO" id="GO:0031177">
    <property type="term" value="F:phosphopantetheine binding"/>
    <property type="evidence" value="ECO:0007669"/>
    <property type="project" value="InterPro"/>
</dbReference>
<protein>
    <submittedName>
        <fullName evidence="10">Phthiocerol/phenolphthiocerol synthesis polyketide synthase type I PpsC</fullName>
    </submittedName>
</protein>
<dbReference type="InterPro" id="IPR011032">
    <property type="entry name" value="GroES-like_sf"/>
</dbReference>
<keyword evidence="1" id="KW-0596">Phosphopantetheine</keyword>
<organism evidence="10 11">
    <name type="scientific">Mycolicibacterium litorale</name>
    <dbReference type="NCBI Taxonomy" id="758802"/>
    <lineage>
        <taxon>Bacteria</taxon>
        <taxon>Bacillati</taxon>
        <taxon>Actinomycetota</taxon>
        <taxon>Actinomycetes</taxon>
        <taxon>Mycobacteriales</taxon>
        <taxon>Mycobacteriaceae</taxon>
        <taxon>Mycolicibacterium</taxon>
    </lineage>
</organism>
<dbReference type="Pfam" id="PF14765">
    <property type="entry name" value="PS-DH"/>
    <property type="match status" value="1"/>
</dbReference>
<dbReference type="GO" id="GO:0005886">
    <property type="term" value="C:plasma membrane"/>
    <property type="evidence" value="ECO:0007669"/>
    <property type="project" value="TreeGrafter"/>
</dbReference>
<dbReference type="InterPro" id="IPR013968">
    <property type="entry name" value="PKS_KR"/>
</dbReference>
<keyword evidence="5" id="KW-0511">Multifunctional enzyme</keyword>
<dbReference type="PROSITE" id="PS00012">
    <property type="entry name" value="PHOSPHOPANTETHEINE"/>
    <property type="match status" value="1"/>
</dbReference>
<dbReference type="GO" id="GO:0005737">
    <property type="term" value="C:cytoplasm"/>
    <property type="evidence" value="ECO:0007669"/>
    <property type="project" value="TreeGrafter"/>
</dbReference>
<evidence type="ECO:0000259" key="8">
    <source>
        <dbReference type="PROSITE" id="PS52004"/>
    </source>
</evidence>
<dbReference type="Gene3D" id="1.10.1200.10">
    <property type="entry name" value="ACP-like"/>
    <property type="match status" value="1"/>
</dbReference>
<dbReference type="SMART" id="SM00822">
    <property type="entry name" value="PKS_KR"/>
    <property type="match status" value="1"/>
</dbReference>
<keyword evidence="4" id="KW-0521">NADP</keyword>
<dbReference type="InterPro" id="IPR016035">
    <property type="entry name" value="Acyl_Trfase/lysoPLipase"/>
</dbReference>
<dbReference type="InterPro" id="IPR020807">
    <property type="entry name" value="PKS_DH"/>
</dbReference>
<dbReference type="InterPro" id="IPR020843">
    <property type="entry name" value="ER"/>
</dbReference>
<dbReference type="PROSITE" id="PS00606">
    <property type="entry name" value="KS3_1"/>
    <property type="match status" value="1"/>
</dbReference>
<feature type="domain" description="Ketosynthase family 3 (KS3)" evidence="8">
    <location>
        <begin position="34"/>
        <end position="462"/>
    </location>
</feature>
<dbReference type="InterPro" id="IPR006162">
    <property type="entry name" value="Ppantetheine_attach_site"/>
</dbReference>
<dbReference type="SUPFAM" id="SSF47336">
    <property type="entry name" value="ACP-like"/>
    <property type="match status" value="1"/>
</dbReference>
<dbReference type="InterPro" id="IPR036736">
    <property type="entry name" value="ACP-like_sf"/>
</dbReference>
<dbReference type="InterPro" id="IPR032821">
    <property type="entry name" value="PKS_assoc"/>
</dbReference>
<dbReference type="PROSITE" id="PS52019">
    <property type="entry name" value="PKS_MFAS_DH"/>
    <property type="match status" value="1"/>
</dbReference>
<dbReference type="Gene3D" id="3.40.50.720">
    <property type="entry name" value="NAD(P)-binding Rossmann-like Domain"/>
    <property type="match status" value="3"/>
</dbReference>
<dbReference type="InterPro" id="IPR057326">
    <property type="entry name" value="KR_dom"/>
</dbReference>
<evidence type="ECO:0000256" key="1">
    <source>
        <dbReference type="ARBA" id="ARBA00022450"/>
    </source>
</evidence>
<dbReference type="InterPro" id="IPR042104">
    <property type="entry name" value="PKS_dehydratase_sf"/>
</dbReference>
<dbReference type="FunFam" id="3.30.70.250:FF:000003">
    <property type="entry name" value="Polyketide beta-ketoacyl synthase Pks3"/>
    <property type="match status" value="1"/>
</dbReference>
<dbReference type="PANTHER" id="PTHR43775">
    <property type="entry name" value="FATTY ACID SYNTHASE"/>
    <property type="match status" value="1"/>
</dbReference>
<dbReference type="InterPro" id="IPR014043">
    <property type="entry name" value="Acyl_transferase_dom"/>
</dbReference>
<evidence type="ECO:0000256" key="2">
    <source>
        <dbReference type="ARBA" id="ARBA00022553"/>
    </source>
</evidence>
<evidence type="ECO:0000256" key="5">
    <source>
        <dbReference type="ARBA" id="ARBA00023268"/>
    </source>
</evidence>
<proteinExistence type="predicted"/>
<dbReference type="InterPro" id="IPR049551">
    <property type="entry name" value="PKS_DH_C"/>
</dbReference>
<dbReference type="PANTHER" id="PTHR43775:SF37">
    <property type="entry name" value="SI:DKEY-61P9.11"/>
    <property type="match status" value="1"/>
</dbReference>
<dbReference type="Pfam" id="PF08659">
    <property type="entry name" value="KR"/>
    <property type="match status" value="1"/>
</dbReference>
<dbReference type="InterPro" id="IPR014030">
    <property type="entry name" value="Ketoacyl_synth_N"/>
</dbReference>
<name>A0A6S6P5Z8_9MYCO</name>
<dbReference type="InterPro" id="IPR016039">
    <property type="entry name" value="Thiolase-like"/>
</dbReference>
<dbReference type="Gene3D" id="3.90.180.10">
    <property type="entry name" value="Medium-chain alcohol dehydrogenases, catalytic domain"/>
    <property type="match status" value="1"/>
</dbReference>
<accession>A0A6S6P5Z8</accession>
<dbReference type="InterPro" id="IPR020806">
    <property type="entry name" value="PKS_PP-bd"/>
</dbReference>
<evidence type="ECO:0000256" key="3">
    <source>
        <dbReference type="ARBA" id="ARBA00022679"/>
    </source>
</evidence>
<dbReference type="Pfam" id="PF16197">
    <property type="entry name" value="KAsynt_C_assoc"/>
    <property type="match status" value="1"/>
</dbReference>
<evidence type="ECO:0000256" key="4">
    <source>
        <dbReference type="ARBA" id="ARBA00022857"/>
    </source>
</evidence>
<dbReference type="SMART" id="SM00829">
    <property type="entry name" value="PKS_ER"/>
    <property type="match status" value="1"/>
</dbReference>
<keyword evidence="3" id="KW-0808">Transferase</keyword>
<feature type="domain" description="Carrier" evidence="7">
    <location>
        <begin position="2037"/>
        <end position="2117"/>
    </location>
</feature>
<dbReference type="SUPFAM" id="SSF53901">
    <property type="entry name" value="Thiolase-like"/>
    <property type="match status" value="1"/>
</dbReference>
<feature type="region of interest" description="C-terminal hotdog fold" evidence="6">
    <location>
        <begin position="1048"/>
        <end position="1199"/>
    </location>
</feature>
<dbReference type="CDD" id="cd05195">
    <property type="entry name" value="enoyl_red"/>
    <property type="match status" value="1"/>
</dbReference>
<dbReference type="SMART" id="SM01294">
    <property type="entry name" value="PKS_PP_betabranch"/>
    <property type="match status" value="1"/>
</dbReference>
<dbReference type="Pfam" id="PF21089">
    <property type="entry name" value="PKS_DH_N"/>
    <property type="match status" value="1"/>
</dbReference>
<dbReference type="InterPro" id="IPR049552">
    <property type="entry name" value="PKS_DH_N"/>
</dbReference>
<dbReference type="InterPro" id="IPR050091">
    <property type="entry name" value="PKS_NRPS_Biosynth_Enz"/>
</dbReference>
<dbReference type="GO" id="GO:0006633">
    <property type="term" value="P:fatty acid biosynthetic process"/>
    <property type="evidence" value="ECO:0007669"/>
    <property type="project" value="InterPro"/>
</dbReference>
<evidence type="ECO:0000313" key="11">
    <source>
        <dbReference type="Proteomes" id="UP000515734"/>
    </source>
</evidence>
<dbReference type="Gene3D" id="3.30.70.250">
    <property type="entry name" value="Malonyl-CoA ACP transacylase, ACP-binding"/>
    <property type="match status" value="1"/>
</dbReference>
<evidence type="ECO:0000259" key="9">
    <source>
        <dbReference type="PROSITE" id="PS52019"/>
    </source>
</evidence>
<dbReference type="Proteomes" id="UP000515734">
    <property type="component" value="Chromosome"/>
</dbReference>
<feature type="domain" description="PKS/mFAS DH" evidence="9">
    <location>
        <begin position="914"/>
        <end position="1199"/>
    </location>
</feature>
<dbReference type="SUPFAM" id="SSF55048">
    <property type="entry name" value="Probable ACP-binding domain of malonyl-CoA ACP transacylase"/>
    <property type="match status" value="1"/>
</dbReference>
<dbReference type="InterPro" id="IPR013154">
    <property type="entry name" value="ADH-like_N"/>
</dbReference>
<dbReference type="Pfam" id="PF08240">
    <property type="entry name" value="ADH_N"/>
    <property type="match status" value="1"/>
</dbReference>
<dbReference type="SUPFAM" id="SSF51735">
    <property type="entry name" value="NAD(P)-binding Rossmann-fold domains"/>
    <property type="match status" value="3"/>
</dbReference>
<dbReference type="InterPro" id="IPR016036">
    <property type="entry name" value="Malonyl_transacylase_ACP-bd"/>
</dbReference>
<dbReference type="GO" id="GO:0016491">
    <property type="term" value="F:oxidoreductase activity"/>
    <property type="evidence" value="ECO:0007669"/>
    <property type="project" value="InterPro"/>
</dbReference>
<dbReference type="InterPro" id="IPR036291">
    <property type="entry name" value="NAD(P)-bd_dom_sf"/>
</dbReference>
<evidence type="ECO:0000256" key="6">
    <source>
        <dbReference type="PROSITE-ProRule" id="PRU01363"/>
    </source>
</evidence>
<gene>
    <name evidence="10" type="primary">ppsC</name>
    <name evidence="10" type="ORF">NIIDNTM18_27440</name>
</gene>
<feature type="region of interest" description="N-terminal hotdog fold" evidence="6">
    <location>
        <begin position="914"/>
        <end position="1037"/>
    </location>
</feature>
<evidence type="ECO:0000313" key="10">
    <source>
        <dbReference type="EMBL" id="BCI53466.1"/>
    </source>
</evidence>
<dbReference type="SUPFAM" id="SSF50129">
    <property type="entry name" value="GroES-like"/>
    <property type="match status" value="1"/>
</dbReference>
<dbReference type="Gene3D" id="3.40.366.10">
    <property type="entry name" value="Malonyl-Coenzyme A Acyl Carrier Protein, domain 2"/>
    <property type="match status" value="1"/>
</dbReference>
<dbReference type="Gene3D" id="3.40.47.10">
    <property type="match status" value="1"/>
</dbReference>
<dbReference type="GO" id="GO:0071770">
    <property type="term" value="P:DIM/DIP cell wall layer assembly"/>
    <property type="evidence" value="ECO:0007669"/>
    <property type="project" value="TreeGrafter"/>
</dbReference>
<sequence>MSAATPDRRAIITEALRKIDDLTQRLAIAEQGEAEPIAVVGMGCRLPGGVDSPDQYWRLLRDGRSGIVRVPADRWDPDAFFCEDTSVPGTICTVSGGFLTSWQPDEFDAEFFGISPREAAAMDPQQRLLLEVSWEALENAGIPAHTLRGTQTSVFVGMTGYDYMLTLSDKLRADEYDAYVPFGNALNFAAGRLSYFLGVRGPAVVVDTACSSSLVSVHLACQSLRRRESDTALAAGVNLMLKPEANIALSRWGMLAPDGQCKTFDAAADGYVRSEGAGVVVLKRLGDALRDGDRVLALVRGSAVNQDGASSGQTVPNGPAQQALLRQALASSRLTPADIDYIEAHGTGTALGDPIELDALSGVFGDRTDTAPLVLGSVKTNLGHLESGAGIAGFIKTVLSVRNGYIPKHLNFEELTPHAGPGASEFTIASEGMDWPAVNRVRRAGVSSFGVSGTNAHVVIEEAPLPEDVDRPADPVVSTLVVSAKSTQRIASTAAALAEWMTSDAAAGVRLTDVAHTLNHHRARQQRFATVCARNGDAAAAGLRALAAGHTAAGVVPAHEGPCGPGTVFVYSGQGSQWPGMGRQLLTDEPAFAAAVADLEPAFVEQVGFSLREALGDGRAVHGDAVVQPVIMGLQLALTELWRSYGVTPDAVIGHSMGEITAAVVSGALTVAEGLRVIAIRSQLMSRLAGQGAVALLELDPDSTASLIADWPEVSLAVYSSPRQTVIAGPPAQVDALIDKVAAQQRFAKRVNMEVASHNALMEPILPELRRALTDLTPRTPSIRFISTVVDADTTPTLDADYWAANIRRPVRLSQAVRAAAADHTTFVEISAHPMLTHAISETLTEQHHHSIGTLWRDGDDTVTFHTNLNATHTVSAPQTPHPPEPHPVLPHTPWHHTRHWINPTSGPSRDGSHPLLGVGVTDPVTGRRVWENRLNPDMMWLGDHVIDEVCVLPGAAYAEMALAAATEALGTAPDERWTITELSLEQVMPVTDDGVLVATTLTGDASNARIEVRSRSSESSWTTHAVASVRRVDLPVPPALPVAETSSAGPDPEDLYQRLRSAGQQHGPAFQGIVGLSVSESGEARARVRLPSAARRGSGALLLHPVMMDIAVQVLGATTTATDLAGHGDGRSVVLPVAFAGIRPFGDVAEGAFAIGSLRPTEKPDRLAGHVVLTDADGRPLLEIDHIEMMVLRAPGSGDELSDKMFALDWRPTPLDVPVPDAGAAVLLLAEPCDRDETVGAVASTLAAKATAFQWISLTDQEELRSALINSGQSWDHIVLLYPSRDVDDSMPDQQQLDTAQSRTVQAAETVKTISRLGARNSPRLWMITRGAQQLRPDDQVTLAQAGLRGLVRVLTFEHPELNATIVDIEPTGGRSAAALVDELLAGGEHDEVALRDGQRYVRRLVAAPTTVKGQLAPEQRHTVIDIGGPDAFRLQLDQAGRLDGLKVHAAKRVTPQAGQVEIRVTVSALNFSDVLKTMGLYPGLNGQAPVIGGECVGVITEVGDGVDSVQVGQRVIAVAPGTLGSHVTTVEDLVVPVPDELSDNDAATFGVAYLTAWYSLLEVGRLEAGERVLIHSATGGVGLAAVAVAKMVGARVYATAGTEAKRHLLSTLGAEYVGDSRSVDFADEVLEVTDGVGVDVILNSLAGEAITRGVQILAPGGRFVELGKKDVYADASLGLAGLAKSASFSVVDLDLNLRLHPRRHRRMLEDILARAARGDLQPLPVTAFDFDHVIDAFRLMASGGHIGKILVSVPSDGDIRAIAPAPPQPLVTSDGGYIVVGGMGGVGFVAARRLAEQGAGMVVVNGRSGPDADTLAAMAELRARGVRIEVVTGDVAIPGTAERLVSAVQDAGFPLRGVLHSATVLEDQIVLNMSESAVGRVFHPKVAGAWRLHAATAQLDLDWWLVFSSAASLLGSPGQGAYAAANAWLDGLVAYRRSRGLPAVAINWGPWAEVGRGQSFANLGFSMITPEMGMAAMERALAADRATTGVFGLDARQWFQSFPAAAHSSLFSELQDATTVERRGHGRFQAELADMPENERPARVAATIADEICAVLRSTDPIDHSEAMTSLGLDSLMALELRNRLESRLGITLPAALVWAYPTISDLAGALYERMGFEQTPEIPEPESALAEDDLQLLADLVAASEAEVTMEAAES</sequence>
<dbReference type="InterPro" id="IPR009081">
    <property type="entry name" value="PP-bd_ACP"/>
</dbReference>
<dbReference type="Pfam" id="PF02801">
    <property type="entry name" value="Ketoacyl-synt_C"/>
    <property type="match status" value="1"/>
</dbReference>
<dbReference type="GO" id="GO:0004312">
    <property type="term" value="F:fatty acid synthase activity"/>
    <property type="evidence" value="ECO:0007669"/>
    <property type="project" value="TreeGrafter"/>
</dbReference>
<dbReference type="InterPro" id="IPR001227">
    <property type="entry name" value="Ac_transferase_dom_sf"/>
</dbReference>
<dbReference type="SMART" id="SM00825">
    <property type="entry name" value="PKS_KS"/>
    <property type="match status" value="1"/>
</dbReference>
<dbReference type="GO" id="GO:0004315">
    <property type="term" value="F:3-oxoacyl-[acyl-carrier-protein] synthase activity"/>
    <property type="evidence" value="ECO:0007669"/>
    <property type="project" value="InterPro"/>
</dbReference>
<dbReference type="InterPro" id="IPR020841">
    <property type="entry name" value="PKS_Beta-ketoAc_synthase_dom"/>
</dbReference>
<dbReference type="SMART" id="SM00826">
    <property type="entry name" value="PKS_DH"/>
    <property type="match status" value="1"/>
</dbReference>
<dbReference type="FunFam" id="3.40.50.720:FF:000209">
    <property type="entry name" value="Polyketide synthase Pks12"/>
    <property type="match status" value="1"/>
</dbReference>
<dbReference type="EMBL" id="AP023287">
    <property type="protein sequence ID" value="BCI53466.1"/>
    <property type="molecule type" value="Genomic_DNA"/>
</dbReference>
<dbReference type="FunFam" id="3.40.47.10:FF:000019">
    <property type="entry name" value="Polyketide synthase type I"/>
    <property type="match status" value="1"/>
</dbReference>
<dbReference type="Gene3D" id="3.10.129.110">
    <property type="entry name" value="Polyketide synthase dehydratase"/>
    <property type="match status" value="1"/>
</dbReference>
<reference evidence="10 11" key="1">
    <citation type="submission" date="2020-07" db="EMBL/GenBank/DDBJ databases">
        <title>Complete genome sequence of Mycolicibacterium litorale like strain isolated from cardiac implantable electronic device infection.</title>
        <authorList>
            <person name="Fukano H."/>
            <person name="Miyama H."/>
            <person name="Hoshino Y."/>
        </authorList>
    </citation>
    <scope>NUCLEOTIDE SEQUENCE [LARGE SCALE GENOMIC DNA]</scope>
    <source>
        <strain evidence="10 11">NIIDNTM18</strain>
    </source>
</reference>
<dbReference type="Pfam" id="PF00550">
    <property type="entry name" value="PP-binding"/>
    <property type="match status" value="1"/>
</dbReference>
<dbReference type="CDD" id="cd00833">
    <property type="entry name" value="PKS"/>
    <property type="match status" value="1"/>
</dbReference>
<dbReference type="PROSITE" id="PS50075">
    <property type="entry name" value="CARRIER"/>
    <property type="match status" value="1"/>
</dbReference>
<dbReference type="SUPFAM" id="SSF52151">
    <property type="entry name" value="FabD/lysophospholipase-like"/>
    <property type="match status" value="1"/>
</dbReference>
<evidence type="ECO:0000259" key="7">
    <source>
        <dbReference type="PROSITE" id="PS50075"/>
    </source>
</evidence>
<dbReference type="Pfam" id="PF13602">
    <property type="entry name" value="ADH_zinc_N_2"/>
    <property type="match status" value="1"/>
</dbReference>
<keyword evidence="2" id="KW-0597">Phosphoprotein</keyword>
<feature type="active site" description="Proton acceptor; for dehydratase activity" evidence="6">
    <location>
        <position position="945"/>
    </location>
</feature>
<dbReference type="Pfam" id="PF00109">
    <property type="entry name" value="ketoacyl-synt"/>
    <property type="match status" value="1"/>
</dbReference>
<dbReference type="SMART" id="SM00823">
    <property type="entry name" value="PKS_PP"/>
    <property type="match status" value="1"/>
</dbReference>